<keyword evidence="1" id="KW-0175">Coiled coil</keyword>
<dbReference type="EMBL" id="JACAZF010000013">
    <property type="protein sequence ID" value="KAF7291369.1"/>
    <property type="molecule type" value="Genomic_DNA"/>
</dbReference>
<feature type="compositionally biased region" description="Low complexity" evidence="2">
    <location>
        <begin position="221"/>
        <end position="241"/>
    </location>
</feature>
<dbReference type="AlphaFoldDB" id="A0A8H6VX35"/>
<feature type="compositionally biased region" description="Low complexity" evidence="2">
    <location>
        <begin position="165"/>
        <end position="176"/>
    </location>
</feature>
<dbReference type="GeneID" id="59351801"/>
<dbReference type="Proteomes" id="UP000636479">
    <property type="component" value="Unassembled WGS sequence"/>
</dbReference>
<keyword evidence="4" id="KW-1185">Reference proteome</keyword>
<evidence type="ECO:0000256" key="1">
    <source>
        <dbReference type="SAM" id="Coils"/>
    </source>
</evidence>
<dbReference type="RefSeq" id="XP_037214491.1">
    <property type="nucleotide sequence ID" value="XM_037369285.1"/>
</dbReference>
<sequence length="241" mass="26288">MDSDEDDKSSVLQSTNETLVPLQATTLSSLRAAAKALDNARTALNNAQTGVTPVVPVAVVDTLQLEVAKLQARLLEAQNLNAALRDELRVERDQRAEAERERVDLQKALAVSEHARETLEATKEQEQRILAEQRAWIATNLKRMGEYVHSGSISQLPELPPDFQTSSPVMSSTSPTALPPPQSRGDFYRPPRSLSRSRSRSPPPPPQRRRRSPSPCAATSAAGPNRRPRGSAGARPAPRAI</sequence>
<evidence type="ECO:0000313" key="4">
    <source>
        <dbReference type="Proteomes" id="UP000636479"/>
    </source>
</evidence>
<organism evidence="3 4">
    <name type="scientific">Mycena indigotica</name>
    <dbReference type="NCBI Taxonomy" id="2126181"/>
    <lineage>
        <taxon>Eukaryota</taxon>
        <taxon>Fungi</taxon>
        <taxon>Dikarya</taxon>
        <taxon>Basidiomycota</taxon>
        <taxon>Agaricomycotina</taxon>
        <taxon>Agaricomycetes</taxon>
        <taxon>Agaricomycetidae</taxon>
        <taxon>Agaricales</taxon>
        <taxon>Marasmiineae</taxon>
        <taxon>Mycenaceae</taxon>
        <taxon>Mycena</taxon>
    </lineage>
</organism>
<name>A0A8H6VX35_9AGAR</name>
<comment type="caution">
    <text evidence="3">The sequence shown here is derived from an EMBL/GenBank/DDBJ whole genome shotgun (WGS) entry which is preliminary data.</text>
</comment>
<feature type="region of interest" description="Disordered" evidence="2">
    <location>
        <begin position="153"/>
        <end position="241"/>
    </location>
</feature>
<accession>A0A8H6VX35</accession>
<evidence type="ECO:0000256" key="2">
    <source>
        <dbReference type="SAM" id="MobiDB-lite"/>
    </source>
</evidence>
<protein>
    <submittedName>
        <fullName evidence="3">Uncharacterized protein</fullName>
    </submittedName>
</protein>
<evidence type="ECO:0000313" key="3">
    <source>
        <dbReference type="EMBL" id="KAF7291369.1"/>
    </source>
</evidence>
<proteinExistence type="predicted"/>
<gene>
    <name evidence="3" type="ORF">MIND_01281400</name>
</gene>
<feature type="coiled-coil region" evidence="1">
    <location>
        <begin position="60"/>
        <end position="125"/>
    </location>
</feature>
<reference evidence="3" key="1">
    <citation type="submission" date="2020-05" db="EMBL/GenBank/DDBJ databases">
        <title>Mycena genomes resolve the evolution of fungal bioluminescence.</title>
        <authorList>
            <person name="Tsai I.J."/>
        </authorList>
    </citation>
    <scope>NUCLEOTIDE SEQUENCE</scope>
    <source>
        <strain evidence="3">171206Taipei</strain>
    </source>
</reference>